<comment type="similarity">
    <text evidence="7 8">Belongs to the SFT2 family.</text>
</comment>
<feature type="transmembrane region" description="Helical" evidence="8">
    <location>
        <begin position="274"/>
        <end position="293"/>
    </location>
</feature>
<comment type="caution">
    <text evidence="10">The sequence shown here is derived from an EMBL/GenBank/DDBJ whole genome shotgun (WGS) entry which is preliminary data.</text>
</comment>
<dbReference type="GO" id="GO:0012505">
    <property type="term" value="C:endomembrane system"/>
    <property type="evidence" value="ECO:0007669"/>
    <property type="project" value="UniProtKB-ARBA"/>
</dbReference>
<evidence type="ECO:0000256" key="9">
    <source>
        <dbReference type="SAM" id="MobiDB-lite"/>
    </source>
</evidence>
<evidence type="ECO:0000256" key="7">
    <source>
        <dbReference type="ARBA" id="ARBA00025800"/>
    </source>
</evidence>
<dbReference type="EMBL" id="CAKKNE010000004">
    <property type="protein sequence ID" value="CAH0374803.1"/>
    <property type="molecule type" value="Genomic_DNA"/>
</dbReference>
<gene>
    <name evidence="10" type="ORF">PECAL_4P21060</name>
</gene>
<feature type="region of interest" description="Disordered" evidence="9">
    <location>
        <begin position="1"/>
        <end position="31"/>
    </location>
</feature>
<dbReference type="GO" id="GO:0016192">
    <property type="term" value="P:vesicle-mediated transport"/>
    <property type="evidence" value="ECO:0007669"/>
    <property type="project" value="InterPro"/>
</dbReference>
<evidence type="ECO:0000313" key="10">
    <source>
        <dbReference type="EMBL" id="CAH0374803.1"/>
    </source>
</evidence>
<evidence type="ECO:0000256" key="6">
    <source>
        <dbReference type="ARBA" id="ARBA00023136"/>
    </source>
</evidence>
<evidence type="ECO:0000256" key="1">
    <source>
        <dbReference type="ARBA" id="ARBA00004141"/>
    </source>
</evidence>
<reference evidence="10" key="1">
    <citation type="submission" date="2021-11" db="EMBL/GenBank/DDBJ databases">
        <authorList>
            <consortium name="Genoscope - CEA"/>
            <person name="William W."/>
        </authorList>
    </citation>
    <scope>NUCLEOTIDE SEQUENCE</scope>
</reference>
<keyword evidence="4 8" id="KW-0653">Protein transport</keyword>
<organism evidence="10 11">
    <name type="scientific">Pelagomonas calceolata</name>
    <dbReference type="NCBI Taxonomy" id="35677"/>
    <lineage>
        <taxon>Eukaryota</taxon>
        <taxon>Sar</taxon>
        <taxon>Stramenopiles</taxon>
        <taxon>Ochrophyta</taxon>
        <taxon>Pelagophyceae</taxon>
        <taxon>Pelagomonadales</taxon>
        <taxon>Pelagomonadaceae</taxon>
        <taxon>Pelagomonas</taxon>
    </lineage>
</organism>
<name>A0A8J2SKR9_9STRA</name>
<proteinExistence type="inferred from homology"/>
<comment type="subcellular location">
    <subcellularLocation>
        <location evidence="1 8">Membrane</location>
        <topology evidence="1 8">Multi-pass membrane protein</topology>
    </subcellularLocation>
</comment>
<keyword evidence="2 8" id="KW-0813">Transport</keyword>
<dbReference type="Proteomes" id="UP000789595">
    <property type="component" value="Unassembled WGS sequence"/>
</dbReference>
<dbReference type="AlphaFoldDB" id="A0A8J2SKR9"/>
<evidence type="ECO:0000256" key="4">
    <source>
        <dbReference type="ARBA" id="ARBA00022927"/>
    </source>
</evidence>
<dbReference type="InterPro" id="IPR007305">
    <property type="entry name" value="Vesicle_transpt_Got1/SFT2"/>
</dbReference>
<evidence type="ECO:0000313" key="11">
    <source>
        <dbReference type="Proteomes" id="UP000789595"/>
    </source>
</evidence>
<protein>
    <recommendedName>
        <fullName evidence="8">Vesicle transport protein</fullName>
    </recommendedName>
</protein>
<evidence type="ECO:0000256" key="5">
    <source>
        <dbReference type="ARBA" id="ARBA00022989"/>
    </source>
</evidence>
<keyword evidence="3 8" id="KW-0812">Transmembrane</keyword>
<dbReference type="OrthoDB" id="660759at2759"/>
<feature type="transmembrane region" description="Helical" evidence="8">
    <location>
        <begin position="241"/>
        <end position="268"/>
    </location>
</feature>
<dbReference type="GO" id="GO:0015031">
    <property type="term" value="P:protein transport"/>
    <property type="evidence" value="ECO:0007669"/>
    <property type="project" value="UniProtKB-KW"/>
</dbReference>
<feature type="transmembrane region" description="Helical" evidence="8">
    <location>
        <begin position="174"/>
        <end position="197"/>
    </location>
</feature>
<dbReference type="PANTHER" id="PTHR23137:SF36">
    <property type="entry name" value="VESICLE TRANSPORT PROTEIN SFT2C"/>
    <property type="match status" value="1"/>
</dbReference>
<feature type="region of interest" description="Disordered" evidence="9">
    <location>
        <begin position="89"/>
        <end position="132"/>
    </location>
</feature>
<comment type="function">
    <text evidence="8">May be involved in fusion of retrograde transport vesicles derived from an endocytic compartment with the Golgi complex.</text>
</comment>
<dbReference type="GO" id="GO:0016020">
    <property type="term" value="C:membrane"/>
    <property type="evidence" value="ECO:0007669"/>
    <property type="project" value="UniProtKB-SubCell"/>
</dbReference>
<keyword evidence="11" id="KW-1185">Reference proteome</keyword>
<sequence length="314" mass="33761">MAEEGRASPPTNAIGGWNPLDSSELPSWDSIASATQRGLDAAAARAAEAKQKSLELTATARENLSPHLAKLDEATASARTRIAEDASNLGRQLSTAFTPPAQDVENPTVEDESGEQPASWWASQPPQEGEENASLLDKMSSFASETGNKLAGSFKDATEDRQECGLTRTQRFRWYVILLGVSTLFFGLALQFIPLAVIKPTKFASAFCIGTICSVAAKFMLNGPRTQLRLMVEWRKLPYSLALVASTLLTLYACFVLGNFFLVVVASASQVCALLYYLFGDTPGGIAGVKFLGRVIVKTFRLILSPCIAALNGD</sequence>
<accession>A0A8J2SKR9</accession>
<dbReference type="InterPro" id="IPR011691">
    <property type="entry name" value="Vesicle_transpt_SFT2"/>
</dbReference>
<evidence type="ECO:0000256" key="8">
    <source>
        <dbReference type="RuleBase" id="RU363111"/>
    </source>
</evidence>
<keyword evidence="5 8" id="KW-1133">Transmembrane helix</keyword>
<keyword evidence="6 8" id="KW-0472">Membrane</keyword>
<dbReference type="Pfam" id="PF04178">
    <property type="entry name" value="Got1"/>
    <property type="match status" value="1"/>
</dbReference>
<dbReference type="PANTHER" id="PTHR23137">
    <property type="entry name" value="VESICLE TRANSPORT PROTEIN-RELATED"/>
    <property type="match status" value="1"/>
</dbReference>
<evidence type="ECO:0000256" key="3">
    <source>
        <dbReference type="ARBA" id="ARBA00022692"/>
    </source>
</evidence>
<feature type="transmembrane region" description="Helical" evidence="8">
    <location>
        <begin position="203"/>
        <end position="221"/>
    </location>
</feature>
<feature type="compositionally biased region" description="Polar residues" evidence="9">
    <location>
        <begin position="20"/>
        <end position="31"/>
    </location>
</feature>
<evidence type="ECO:0000256" key="2">
    <source>
        <dbReference type="ARBA" id="ARBA00022448"/>
    </source>
</evidence>
<dbReference type="GO" id="GO:0005737">
    <property type="term" value="C:cytoplasm"/>
    <property type="evidence" value="ECO:0007669"/>
    <property type="project" value="UniProtKB-ARBA"/>
</dbReference>